<feature type="compositionally biased region" description="Low complexity" evidence="1">
    <location>
        <begin position="258"/>
        <end position="282"/>
    </location>
</feature>
<dbReference type="EMBL" id="MN739102">
    <property type="protein sequence ID" value="QHS88786.1"/>
    <property type="molecule type" value="Genomic_DNA"/>
</dbReference>
<accession>A0A6C0B9K7</accession>
<evidence type="ECO:0000313" key="2">
    <source>
        <dbReference type="EMBL" id="QHS88786.1"/>
    </source>
</evidence>
<evidence type="ECO:0000256" key="1">
    <source>
        <dbReference type="SAM" id="MobiDB-lite"/>
    </source>
</evidence>
<dbReference type="AlphaFoldDB" id="A0A6C0B9K7"/>
<reference evidence="2" key="1">
    <citation type="journal article" date="2020" name="Nature">
        <title>Giant virus diversity and host interactions through global metagenomics.</title>
        <authorList>
            <person name="Schulz F."/>
            <person name="Roux S."/>
            <person name="Paez-Espino D."/>
            <person name="Jungbluth S."/>
            <person name="Walsh D.A."/>
            <person name="Denef V.J."/>
            <person name="McMahon K.D."/>
            <person name="Konstantinidis K.T."/>
            <person name="Eloe-Fadrosh E.A."/>
            <person name="Kyrpides N.C."/>
            <person name="Woyke T."/>
        </authorList>
    </citation>
    <scope>NUCLEOTIDE SEQUENCE</scope>
    <source>
        <strain evidence="2">GVMAG-M-3300010158-59</strain>
    </source>
</reference>
<name>A0A6C0B9K7_9ZZZZ</name>
<sequence>MGNQSSHQELPELPEESLHRRLDYIATHYILTMDFKSLQKMYEKSYCNQLVLITSNILDTYFTDLEIERIGKEKLGDESVLFFHKSDVPHMDEQSKEKRITICKQIAQFYIKIAHIFAAIVMTINPEYTYTNNSGKLVKKGLYEKENIPKHVKVRLSKTNICDERIELLKKAGIEQKNPFCSIDHESLEKEPGIPELIQLYMDAKFDYQTGNFTDMSPESREHFLRDLKLFYKAFTGEEEMPDTITSFADIKLQRYGKNSSSCKKGGTSSNTSTSTSTSFSSKENEGQTIMTEYAENLKQMIAQATEKQEKLLDIINQLFVSDNLEKKFIRVHPDLNKEKLQEIVEDARQIIIELYLQCEIDFTKGIHLYESIVESRMLVTTQRQIDHLQKSAEWLIQRETEQQRSALL</sequence>
<organism evidence="2">
    <name type="scientific">viral metagenome</name>
    <dbReference type="NCBI Taxonomy" id="1070528"/>
    <lineage>
        <taxon>unclassified sequences</taxon>
        <taxon>metagenomes</taxon>
        <taxon>organismal metagenomes</taxon>
    </lineage>
</organism>
<protein>
    <submittedName>
        <fullName evidence="2">Uncharacterized protein</fullName>
    </submittedName>
</protein>
<feature type="region of interest" description="Disordered" evidence="1">
    <location>
        <begin position="258"/>
        <end position="286"/>
    </location>
</feature>
<proteinExistence type="predicted"/>